<comment type="subcellular location">
    <subcellularLocation>
        <location evidence="1">Cytoplasm</location>
        <location evidence="1">Cytoskeleton</location>
        <location evidence="1">Microtubule organizing center</location>
        <location evidence="1">Centrosome</location>
        <location evidence="1">Centriole</location>
    </subcellularLocation>
</comment>
<dbReference type="AlphaFoldDB" id="A0AAD1VXE2"/>
<evidence type="ECO:0000259" key="6">
    <source>
        <dbReference type="Pfam" id="PF15503"/>
    </source>
</evidence>
<dbReference type="GO" id="GO:0019902">
    <property type="term" value="F:phosphatase binding"/>
    <property type="evidence" value="ECO:0007669"/>
    <property type="project" value="InterPro"/>
</dbReference>
<dbReference type="Pfam" id="PF15503">
    <property type="entry name" value="PPP1R35_C"/>
    <property type="match status" value="1"/>
</dbReference>
<name>A0AAD1VXE2_PELCU</name>
<evidence type="ECO:0000256" key="2">
    <source>
        <dbReference type="ARBA" id="ARBA00022490"/>
    </source>
</evidence>
<keyword evidence="8" id="KW-1185">Reference proteome</keyword>
<dbReference type="GO" id="GO:0005814">
    <property type="term" value="C:centriole"/>
    <property type="evidence" value="ECO:0007669"/>
    <property type="project" value="UniProtKB-SubCell"/>
</dbReference>
<evidence type="ECO:0000313" key="8">
    <source>
        <dbReference type="Proteomes" id="UP001295444"/>
    </source>
</evidence>
<sequence>MSQDRPYIARMYEEDGALVPASSAPQPFTVGPDLMAPHPLLDISITPDKGGGILRRESSHRRHSRRQVRFDVSNQSKNRTNVQIAERPSLGPLELPRMHSTEALKQEVERESEQEFDAESALRNQLGRSFKARRSVDSKAAKALNVCRVQNLYQGLVSVEPPAEQIQRLTEKPRKAELKHVTPMEGPDLFAFYKPSECHTETPYLNVDGLPALTALPHSRPPRCSFDMVYKLGEWAS</sequence>
<dbReference type="PANTHER" id="PTHR28625:SF1">
    <property type="entry name" value="PROTEIN PHOSPHATASE 1 REGULATORY SUBUNIT 35"/>
    <property type="match status" value="1"/>
</dbReference>
<keyword evidence="3" id="KW-0206">Cytoskeleton</keyword>
<dbReference type="Proteomes" id="UP001295444">
    <property type="component" value="Chromosome 03"/>
</dbReference>
<accession>A0AAD1VXE2</accession>
<feature type="domain" description="Protein phosphatase 1 regulatory subunit 35 C-terminal" evidence="6">
    <location>
        <begin position="96"/>
        <end position="228"/>
    </location>
</feature>
<dbReference type="PANTHER" id="PTHR28625">
    <property type="entry name" value="PROTEIN PHOSPHATASE 1 REGULATORY SUBUNIT 35"/>
    <property type="match status" value="1"/>
</dbReference>
<evidence type="ECO:0000313" key="7">
    <source>
        <dbReference type="EMBL" id="CAH2272411.1"/>
    </source>
</evidence>
<evidence type="ECO:0000256" key="1">
    <source>
        <dbReference type="ARBA" id="ARBA00004114"/>
    </source>
</evidence>
<proteinExistence type="inferred from homology"/>
<reference evidence="7" key="1">
    <citation type="submission" date="2022-03" db="EMBL/GenBank/DDBJ databases">
        <authorList>
            <person name="Alioto T."/>
            <person name="Alioto T."/>
            <person name="Gomez Garrido J."/>
        </authorList>
    </citation>
    <scope>NUCLEOTIDE SEQUENCE</scope>
</reference>
<dbReference type="GO" id="GO:1903724">
    <property type="term" value="P:positive regulation of centriole elongation"/>
    <property type="evidence" value="ECO:0007669"/>
    <property type="project" value="TreeGrafter"/>
</dbReference>
<gene>
    <name evidence="7" type="ORF">PECUL_23A043837</name>
</gene>
<dbReference type="InterPro" id="IPR029135">
    <property type="entry name" value="PPP1R35_C"/>
</dbReference>
<feature type="region of interest" description="Disordered" evidence="5">
    <location>
        <begin position="46"/>
        <end position="66"/>
    </location>
</feature>
<protein>
    <recommendedName>
        <fullName evidence="6">Protein phosphatase 1 regulatory subunit 35 C-terminal domain-containing protein</fullName>
    </recommendedName>
</protein>
<organism evidence="7 8">
    <name type="scientific">Pelobates cultripes</name>
    <name type="common">Western spadefoot toad</name>
    <dbReference type="NCBI Taxonomy" id="61616"/>
    <lineage>
        <taxon>Eukaryota</taxon>
        <taxon>Metazoa</taxon>
        <taxon>Chordata</taxon>
        <taxon>Craniata</taxon>
        <taxon>Vertebrata</taxon>
        <taxon>Euteleostomi</taxon>
        <taxon>Amphibia</taxon>
        <taxon>Batrachia</taxon>
        <taxon>Anura</taxon>
        <taxon>Pelobatoidea</taxon>
        <taxon>Pelobatidae</taxon>
        <taxon>Pelobates</taxon>
    </lineage>
</organism>
<evidence type="ECO:0000256" key="4">
    <source>
        <dbReference type="ARBA" id="ARBA00029452"/>
    </source>
</evidence>
<evidence type="ECO:0000256" key="3">
    <source>
        <dbReference type="ARBA" id="ARBA00023212"/>
    </source>
</evidence>
<dbReference type="InterPro" id="IPR033590">
    <property type="entry name" value="PPP1R35"/>
</dbReference>
<dbReference type="EMBL" id="OW240914">
    <property type="protein sequence ID" value="CAH2272411.1"/>
    <property type="molecule type" value="Genomic_DNA"/>
</dbReference>
<dbReference type="GO" id="GO:0045724">
    <property type="term" value="P:positive regulation of cilium assembly"/>
    <property type="evidence" value="ECO:0007669"/>
    <property type="project" value="TreeGrafter"/>
</dbReference>
<keyword evidence="2" id="KW-0963">Cytoplasm</keyword>
<comment type="similarity">
    <text evidence="4">Belongs to the PPP1R35 family.</text>
</comment>
<evidence type="ECO:0000256" key="5">
    <source>
        <dbReference type="SAM" id="MobiDB-lite"/>
    </source>
</evidence>